<reference evidence="2" key="1">
    <citation type="submission" date="2016-08" db="EMBL/GenBank/DDBJ databases">
        <title>Complete genome of Cloacibacillus porcorum.</title>
        <authorList>
            <person name="Looft T."/>
            <person name="Bayles D.O."/>
            <person name="Alt D.P."/>
        </authorList>
    </citation>
    <scope>NUCLEOTIDE SEQUENCE [LARGE SCALE GENOMIC DNA]</scope>
    <source>
        <strain evidence="2">CL-84</strain>
    </source>
</reference>
<keyword evidence="3" id="KW-1185">Reference proteome</keyword>
<sequence length="186" mass="21692">MKDQNDINIYLRLIELRNTVINRYVNLVFGLIAVFGYVYTNLKDDKVTVYCLLMTILASFLIVGLIARKDLNTINKSVKGPLNIANIKELGDDLFSWLFEFSTIGIGSVIIFVISLAVIYTFFKDNIIIITLFIFLIIQIILFICYYFMVMKVLERLDIKEKRKNIYSTSLNTKKDTRDKWFGRDI</sequence>
<feature type="transmembrane region" description="Helical" evidence="1">
    <location>
        <begin position="97"/>
        <end position="121"/>
    </location>
</feature>
<proteinExistence type="predicted"/>
<gene>
    <name evidence="2" type="ORF">BED41_03300</name>
</gene>
<evidence type="ECO:0000256" key="1">
    <source>
        <dbReference type="SAM" id="Phobius"/>
    </source>
</evidence>
<dbReference type="STRING" id="1197717.BED41_03300"/>
<feature type="transmembrane region" description="Helical" evidence="1">
    <location>
        <begin position="21"/>
        <end position="41"/>
    </location>
</feature>
<name>A0A1B2I2K0_9BACT</name>
<dbReference type="Proteomes" id="UP000093044">
    <property type="component" value="Chromosome"/>
</dbReference>
<dbReference type="RefSeq" id="WP_066743076.1">
    <property type="nucleotide sequence ID" value="NZ_CP016757.1"/>
</dbReference>
<feature type="transmembrane region" description="Helical" evidence="1">
    <location>
        <begin position="47"/>
        <end position="67"/>
    </location>
</feature>
<keyword evidence="1" id="KW-1133">Transmembrane helix</keyword>
<protein>
    <submittedName>
        <fullName evidence="2">Uncharacterized protein</fullName>
    </submittedName>
</protein>
<evidence type="ECO:0000313" key="3">
    <source>
        <dbReference type="Proteomes" id="UP000093044"/>
    </source>
</evidence>
<evidence type="ECO:0000313" key="2">
    <source>
        <dbReference type="EMBL" id="ANZ44198.1"/>
    </source>
</evidence>
<keyword evidence="1" id="KW-0472">Membrane</keyword>
<organism evidence="2 3">
    <name type="scientific">Cloacibacillus porcorum</name>
    <dbReference type="NCBI Taxonomy" id="1197717"/>
    <lineage>
        <taxon>Bacteria</taxon>
        <taxon>Thermotogati</taxon>
        <taxon>Synergistota</taxon>
        <taxon>Synergistia</taxon>
        <taxon>Synergistales</taxon>
        <taxon>Synergistaceae</taxon>
        <taxon>Cloacibacillus</taxon>
    </lineage>
</organism>
<dbReference type="KEGG" id="cpor:BED41_03300"/>
<dbReference type="GeneID" id="83056880"/>
<accession>A0A1B2I2K0</accession>
<dbReference type="EMBL" id="CP016757">
    <property type="protein sequence ID" value="ANZ44198.1"/>
    <property type="molecule type" value="Genomic_DNA"/>
</dbReference>
<keyword evidence="1" id="KW-0812">Transmembrane</keyword>
<feature type="transmembrane region" description="Helical" evidence="1">
    <location>
        <begin position="127"/>
        <end position="150"/>
    </location>
</feature>
<dbReference type="AlphaFoldDB" id="A0A1B2I2K0"/>